<dbReference type="Proteomes" id="UP000000763">
    <property type="component" value="Chromosome 2"/>
</dbReference>
<reference evidence="3" key="2">
    <citation type="journal article" date="2008" name="Nucleic Acids Res.">
        <title>The rice annotation project database (RAP-DB): 2008 update.</title>
        <authorList>
            <consortium name="The rice annotation project (RAP)"/>
        </authorList>
    </citation>
    <scope>GENOME REANNOTATION</scope>
    <source>
        <strain evidence="3">cv. Nipponbare</strain>
    </source>
</reference>
<organism evidence="2 3">
    <name type="scientific">Oryza sativa subsp. japonica</name>
    <name type="common">Rice</name>
    <dbReference type="NCBI Taxonomy" id="39947"/>
    <lineage>
        <taxon>Eukaryota</taxon>
        <taxon>Viridiplantae</taxon>
        <taxon>Streptophyta</taxon>
        <taxon>Embryophyta</taxon>
        <taxon>Tracheophyta</taxon>
        <taxon>Spermatophyta</taxon>
        <taxon>Magnoliopsida</taxon>
        <taxon>Liliopsida</taxon>
        <taxon>Poales</taxon>
        <taxon>Poaceae</taxon>
        <taxon>BOP clade</taxon>
        <taxon>Oryzoideae</taxon>
        <taxon>Oryzeae</taxon>
        <taxon>Oryzinae</taxon>
        <taxon>Oryza</taxon>
        <taxon>Oryza sativa</taxon>
    </lineage>
</organism>
<protein>
    <submittedName>
        <fullName evidence="2">Uncharacterized protein</fullName>
    </submittedName>
</protein>
<evidence type="ECO:0000256" key="1">
    <source>
        <dbReference type="SAM" id="MobiDB-lite"/>
    </source>
</evidence>
<evidence type="ECO:0000313" key="2">
    <source>
        <dbReference type="EMBL" id="BAD28945.1"/>
    </source>
</evidence>
<feature type="region of interest" description="Disordered" evidence="1">
    <location>
        <begin position="51"/>
        <end position="84"/>
    </location>
</feature>
<dbReference type="EMBL" id="AP005651">
    <property type="protein sequence ID" value="BAD28945.1"/>
    <property type="molecule type" value="Genomic_DNA"/>
</dbReference>
<proteinExistence type="predicted"/>
<reference evidence="3" key="1">
    <citation type="journal article" date="2005" name="Nature">
        <title>The map-based sequence of the rice genome.</title>
        <authorList>
            <consortium name="International rice genome sequencing project (IRGSP)"/>
            <person name="Matsumoto T."/>
            <person name="Wu J."/>
            <person name="Kanamori H."/>
            <person name="Katayose Y."/>
            <person name="Fujisawa M."/>
            <person name="Namiki N."/>
            <person name="Mizuno H."/>
            <person name="Yamamoto K."/>
            <person name="Antonio B.A."/>
            <person name="Baba T."/>
            <person name="Sakata K."/>
            <person name="Nagamura Y."/>
            <person name="Aoki H."/>
            <person name="Arikawa K."/>
            <person name="Arita K."/>
            <person name="Bito T."/>
            <person name="Chiden Y."/>
            <person name="Fujitsuka N."/>
            <person name="Fukunaka R."/>
            <person name="Hamada M."/>
            <person name="Harada C."/>
            <person name="Hayashi A."/>
            <person name="Hijishita S."/>
            <person name="Honda M."/>
            <person name="Hosokawa S."/>
            <person name="Ichikawa Y."/>
            <person name="Idonuma A."/>
            <person name="Iijima M."/>
            <person name="Ikeda M."/>
            <person name="Ikeno M."/>
            <person name="Ito K."/>
            <person name="Ito S."/>
            <person name="Ito T."/>
            <person name="Ito Y."/>
            <person name="Ito Y."/>
            <person name="Iwabuchi A."/>
            <person name="Kamiya K."/>
            <person name="Karasawa W."/>
            <person name="Kurita K."/>
            <person name="Katagiri S."/>
            <person name="Kikuta A."/>
            <person name="Kobayashi H."/>
            <person name="Kobayashi N."/>
            <person name="Machita K."/>
            <person name="Maehara T."/>
            <person name="Masukawa M."/>
            <person name="Mizubayashi T."/>
            <person name="Mukai Y."/>
            <person name="Nagasaki H."/>
            <person name="Nagata Y."/>
            <person name="Naito S."/>
            <person name="Nakashima M."/>
            <person name="Nakama Y."/>
            <person name="Nakamichi Y."/>
            <person name="Nakamura M."/>
            <person name="Meguro A."/>
            <person name="Negishi M."/>
            <person name="Ohta I."/>
            <person name="Ohta T."/>
            <person name="Okamoto M."/>
            <person name="Ono N."/>
            <person name="Saji S."/>
            <person name="Sakaguchi M."/>
            <person name="Sakai K."/>
            <person name="Shibata M."/>
            <person name="Shimokawa T."/>
            <person name="Song J."/>
            <person name="Takazaki Y."/>
            <person name="Terasawa K."/>
            <person name="Tsugane M."/>
            <person name="Tsuji K."/>
            <person name="Ueda S."/>
            <person name="Waki K."/>
            <person name="Yamagata H."/>
            <person name="Yamamoto M."/>
            <person name="Yamamoto S."/>
            <person name="Yamane H."/>
            <person name="Yoshiki S."/>
            <person name="Yoshihara R."/>
            <person name="Yukawa K."/>
            <person name="Zhong H."/>
            <person name="Yano M."/>
            <person name="Yuan Q."/>
            <person name="Ouyang S."/>
            <person name="Liu J."/>
            <person name="Jones K.M."/>
            <person name="Gansberger K."/>
            <person name="Moffat K."/>
            <person name="Hill J."/>
            <person name="Bera J."/>
            <person name="Fadrosh D."/>
            <person name="Jin S."/>
            <person name="Johri S."/>
            <person name="Kim M."/>
            <person name="Overton L."/>
            <person name="Reardon M."/>
            <person name="Tsitrin T."/>
            <person name="Vuong H."/>
            <person name="Weaver B."/>
            <person name="Ciecko A."/>
            <person name="Tallon L."/>
            <person name="Jackson J."/>
            <person name="Pai G."/>
            <person name="Aken S.V."/>
            <person name="Utterback T."/>
            <person name="Reidmuller S."/>
            <person name="Feldblyum T."/>
            <person name="Hsiao J."/>
            <person name="Zismann V."/>
            <person name="Iobst S."/>
            <person name="de Vazeille A.R."/>
            <person name="Buell C.R."/>
            <person name="Ying K."/>
            <person name="Li Y."/>
            <person name="Lu T."/>
            <person name="Huang Y."/>
            <person name="Zhao Q."/>
            <person name="Feng Q."/>
            <person name="Zhang L."/>
            <person name="Zhu J."/>
            <person name="Weng Q."/>
            <person name="Mu J."/>
            <person name="Lu Y."/>
            <person name="Fan D."/>
            <person name="Liu Y."/>
            <person name="Guan J."/>
            <person name="Zhang Y."/>
            <person name="Yu S."/>
            <person name="Liu X."/>
            <person name="Zhang Y."/>
            <person name="Hong G."/>
            <person name="Han B."/>
            <person name="Choisne N."/>
            <person name="Demange N."/>
            <person name="Orjeda G."/>
            <person name="Samain S."/>
            <person name="Cattolico L."/>
            <person name="Pelletier E."/>
            <person name="Couloux A."/>
            <person name="Segurens B."/>
            <person name="Wincker P."/>
            <person name="D'Hont A."/>
            <person name="Scarpelli C."/>
            <person name="Weissenbach J."/>
            <person name="Salanoubat M."/>
            <person name="Quetier F."/>
            <person name="Yu Y."/>
            <person name="Kim H.R."/>
            <person name="Rambo T."/>
            <person name="Currie J."/>
            <person name="Collura K."/>
            <person name="Luo M."/>
            <person name="Yang T."/>
            <person name="Ammiraju J.S.S."/>
            <person name="Engler F."/>
            <person name="Soderlund C."/>
            <person name="Wing R.A."/>
            <person name="Palmer L.E."/>
            <person name="de la Bastide M."/>
            <person name="Spiegel L."/>
            <person name="Nascimento L."/>
            <person name="Zutavern T."/>
            <person name="O'Shaughnessy A."/>
            <person name="Dike S."/>
            <person name="Dedhia N."/>
            <person name="Preston R."/>
            <person name="Balija V."/>
            <person name="McCombie W.R."/>
            <person name="Chow T."/>
            <person name="Chen H."/>
            <person name="Chung M."/>
            <person name="Chen C."/>
            <person name="Shaw J."/>
            <person name="Wu H."/>
            <person name="Hsiao K."/>
            <person name="Chao Y."/>
            <person name="Chu M."/>
            <person name="Cheng C."/>
            <person name="Hour A."/>
            <person name="Lee P."/>
            <person name="Lin S."/>
            <person name="Lin Y."/>
            <person name="Liou J."/>
            <person name="Liu S."/>
            <person name="Hsing Y."/>
            <person name="Raghuvanshi S."/>
            <person name="Mohanty A."/>
            <person name="Bharti A.K."/>
            <person name="Gaur A."/>
            <person name="Gupta V."/>
            <person name="Kumar D."/>
            <person name="Ravi V."/>
            <person name="Vij S."/>
            <person name="Kapur A."/>
            <person name="Khurana P."/>
            <person name="Khurana P."/>
            <person name="Khurana J.P."/>
            <person name="Tyagi A.K."/>
            <person name="Gaikwad K."/>
            <person name="Singh A."/>
            <person name="Dalal V."/>
            <person name="Srivastava S."/>
            <person name="Dixit A."/>
            <person name="Pal A.K."/>
            <person name="Ghazi I.A."/>
            <person name="Yadav M."/>
            <person name="Pandit A."/>
            <person name="Bhargava A."/>
            <person name="Sureshbabu K."/>
            <person name="Batra K."/>
            <person name="Sharma T.R."/>
            <person name="Mohapatra T."/>
            <person name="Singh N.K."/>
            <person name="Messing J."/>
            <person name="Nelson A.B."/>
            <person name="Fuks G."/>
            <person name="Kavchok S."/>
            <person name="Keizer G."/>
            <person name="Linton E."/>
            <person name="Llaca V."/>
            <person name="Song R."/>
            <person name="Tanyolac B."/>
            <person name="Young S."/>
            <person name="Ho-Il K."/>
            <person name="Hahn J.H."/>
            <person name="Sangsakoo G."/>
            <person name="Vanavichit A."/>
            <person name="de Mattos Luiz.A.T."/>
            <person name="Zimmer P.D."/>
            <person name="Malone G."/>
            <person name="Dellagostin O."/>
            <person name="de Oliveira A.C."/>
            <person name="Bevan M."/>
            <person name="Bancroft I."/>
            <person name="Minx P."/>
            <person name="Cordum H."/>
            <person name="Wilson R."/>
            <person name="Cheng Z."/>
            <person name="Jin W."/>
            <person name="Jiang J."/>
            <person name="Leong S.A."/>
            <person name="Iwama H."/>
            <person name="Gojobori T."/>
            <person name="Itoh T."/>
            <person name="Niimura Y."/>
            <person name="Fujii Y."/>
            <person name="Habara T."/>
            <person name="Sakai H."/>
            <person name="Sato Y."/>
            <person name="Wilson G."/>
            <person name="Kumar K."/>
            <person name="McCouch S."/>
            <person name="Juretic N."/>
            <person name="Hoen D."/>
            <person name="Wright S."/>
            <person name="Bruskiewich R."/>
            <person name="Bureau T."/>
            <person name="Miyao A."/>
            <person name="Hirochika H."/>
            <person name="Nishikawa T."/>
            <person name="Kadowaki K."/>
            <person name="Sugiura M."/>
            <person name="Burr B."/>
            <person name="Sasaki T."/>
        </authorList>
    </citation>
    <scope>NUCLEOTIDE SEQUENCE [LARGE SCALE GENOMIC DNA]</scope>
    <source>
        <strain evidence="3">cv. Nipponbare</strain>
    </source>
</reference>
<name>Q6EQX5_ORYSJ</name>
<evidence type="ECO:0000313" key="3">
    <source>
        <dbReference type="Proteomes" id="UP000000763"/>
    </source>
</evidence>
<dbReference type="AlphaFoldDB" id="Q6EQX5"/>
<gene>
    <name evidence="2" type="primary">OSJNBa0086N11.12</name>
</gene>
<accession>Q6EQX5</accession>
<sequence length="84" mass="9528">MPRWIWRLEGHHRHRYCLPSPPPRRIVSLYPFLVITPFYDVALIPFLASTIRSPSSGPTAGFNSHWDGDGGKRQGGSRQEARDG</sequence>
<feature type="compositionally biased region" description="Polar residues" evidence="1">
    <location>
        <begin position="51"/>
        <end position="62"/>
    </location>
</feature>